<dbReference type="Proteomes" id="UP000286287">
    <property type="component" value="Unassembled WGS sequence"/>
</dbReference>
<name>A0A418V5T8_9DEIO</name>
<keyword evidence="1" id="KW-0472">Membrane</keyword>
<proteinExistence type="predicted"/>
<sequence>MGLYFRKSFKAGPMRFTFSKSGISTSVGVKGARLTSGPRGTYITIGGGGISYRQRIGQTADKPLTSDQSFPIPQQTQSFETQYDPTDPFAIKTADISELVRASDNSVLQEINERMQLPAFGGWIYGVTALVFFVFGGFGFPLAWVLGITGIVLGAYVSKGDKENKTTPLFYQLDDQASQNFEKLISSLNNLASTQKIWRINTQQGNSDWKRNAGASMLLKRASATVLKGNPPFIRTNLEVVGIHAGNFEIYFLPDHILVRQQGQYAALEYKSLDISTFETSFIEDGSVPKDAQLIRHTWQYVNKSGDPDKRFKNNRQLPVMRYGELNIKSSSGLNSIFHVSNLEAAKDFSSDFNYLQKQKAFNYKEEVII</sequence>
<accession>A0A418V5T8</accession>
<dbReference type="InterPro" id="IPR025330">
    <property type="entry name" value="DUF4236"/>
</dbReference>
<keyword evidence="4" id="KW-1185">Reference proteome</keyword>
<dbReference type="EMBL" id="QYUJ01000014">
    <property type="protein sequence ID" value="RJF71375.1"/>
    <property type="molecule type" value="Genomic_DNA"/>
</dbReference>
<keyword evidence="1" id="KW-1133">Transmembrane helix</keyword>
<feature type="transmembrane region" description="Helical" evidence="1">
    <location>
        <begin position="117"/>
        <end position="135"/>
    </location>
</feature>
<dbReference type="Pfam" id="PF14020">
    <property type="entry name" value="DUF4236"/>
    <property type="match status" value="1"/>
</dbReference>
<evidence type="ECO:0000313" key="3">
    <source>
        <dbReference type="EMBL" id="RJF71375.1"/>
    </source>
</evidence>
<reference evidence="3 4" key="1">
    <citation type="submission" date="2018-09" db="EMBL/GenBank/DDBJ databases">
        <authorList>
            <person name="Zhu H."/>
        </authorList>
    </citation>
    <scope>NUCLEOTIDE SEQUENCE [LARGE SCALE GENOMIC DNA]</scope>
    <source>
        <strain evidence="3 4">K2S05-167</strain>
    </source>
</reference>
<protein>
    <submittedName>
        <fullName evidence="3">DUF4236 domain-containing protein</fullName>
    </submittedName>
</protein>
<evidence type="ECO:0000256" key="1">
    <source>
        <dbReference type="SAM" id="Phobius"/>
    </source>
</evidence>
<keyword evidence="1" id="KW-0812">Transmembrane</keyword>
<organism evidence="3 4">
    <name type="scientific">Deinococcus cavernae</name>
    <dbReference type="NCBI Taxonomy" id="2320857"/>
    <lineage>
        <taxon>Bacteria</taxon>
        <taxon>Thermotogati</taxon>
        <taxon>Deinococcota</taxon>
        <taxon>Deinococci</taxon>
        <taxon>Deinococcales</taxon>
        <taxon>Deinococcaceae</taxon>
        <taxon>Deinococcus</taxon>
    </lineage>
</organism>
<evidence type="ECO:0000259" key="2">
    <source>
        <dbReference type="Pfam" id="PF14020"/>
    </source>
</evidence>
<dbReference type="AlphaFoldDB" id="A0A418V5T8"/>
<gene>
    <name evidence="3" type="ORF">D3875_07120</name>
</gene>
<dbReference type="RefSeq" id="WP_119762488.1">
    <property type="nucleotide sequence ID" value="NZ_QYUJ01000014.1"/>
</dbReference>
<feature type="domain" description="DUF4236" evidence="2">
    <location>
        <begin position="3"/>
        <end position="53"/>
    </location>
</feature>
<evidence type="ECO:0000313" key="4">
    <source>
        <dbReference type="Proteomes" id="UP000286287"/>
    </source>
</evidence>
<comment type="caution">
    <text evidence="3">The sequence shown here is derived from an EMBL/GenBank/DDBJ whole genome shotgun (WGS) entry which is preliminary data.</text>
</comment>